<accession>A0AB74U3D6</accession>
<organism evidence="1">
    <name type="scientific">Salinicola endophyticus</name>
    <dbReference type="NCBI Taxonomy" id="1949083"/>
    <lineage>
        <taxon>Bacteria</taxon>
        <taxon>Pseudomonadati</taxon>
        <taxon>Pseudomonadota</taxon>
        <taxon>Gammaproteobacteria</taxon>
        <taxon>Oceanospirillales</taxon>
        <taxon>Halomonadaceae</taxon>
        <taxon>Salinicola</taxon>
    </lineage>
</organism>
<dbReference type="InterPro" id="IPR010982">
    <property type="entry name" value="Lambda_DNA-bd_dom_sf"/>
</dbReference>
<gene>
    <name evidence="1" type="ORF">ABV408_14885</name>
</gene>
<evidence type="ECO:0000313" key="1">
    <source>
        <dbReference type="EMBL" id="XCJ78712.1"/>
    </source>
</evidence>
<dbReference type="Gene3D" id="1.10.260.40">
    <property type="entry name" value="lambda repressor-like DNA-binding domains"/>
    <property type="match status" value="1"/>
</dbReference>
<protein>
    <submittedName>
        <fullName evidence="1">Transcriptional regulator</fullName>
    </submittedName>
</protein>
<name>A0AB74U3D6_9GAMM</name>
<dbReference type="AlphaFoldDB" id="A0AB74U3D6"/>
<dbReference type="EMBL" id="CP159578">
    <property type="protein sequence ID" value="XCJ78712.1"/>
    <property type="molecule type" value="Genomic_DNA"/>
</dbReference>
<dbReference type="RefSeq" id="WP_353979683.1">
    <property type="nucleotide sequence ID" value="NZ_CP159578.1"/>
</dbReference>
<reference evidence="1" key="1">
    <citation type="submission" date="2024-06" db="EMBL/GenBank/DDBJ databases">
        <title>Complete genome of Salinicola endophyticus HNIBRBA4755.</title>
        <authorList>
            <person name="Shin S.Y."/>
            <person name="Kang H."/>
            <person name="Song J."/>
        </authorList>
    </citation>
    <scope>NUCLEOTIDE SEQUENCE</scope>
    <source>
        <strain evidence="1">HNIBRBA4755</strain>
    </source>
</reference>
<proteinExistence type="predicted"/>
<dbReference type="GO" id="GO:0003677">
    <property type="term" value="F:DNA binding"/>
    <property type="evidence" value="ECO:0007669"/>
    <property type="project" value="InterPro"/>
</dbReference>
<sequence length="141" mass="15884">MDEKTLFAERLRAALTAAGYEPRPSVLEREFNLRYWGAPMTFQGVRRWLRGESVPAQEKLQVLAGWLGLEPHYLRYGARAASGSQPSRATWEIAVGGEEDEVLRVYRGLPDEQRQILRQVILTFARASGLEPDSSEPPSQA</sequence>